<comment type="caution">
    <text evidence="3">The sequence shown here is derived from an EMBL/GenBank/DDBJ whole genome shotgun (WGS) entry which is preliminary data.</text>
</comment>
<reference evidence="3 4" key="1">
    <citation type="journal article" date="2018" name="BMC Genomics">
        <title>The genome of Naegleria lovaniensis, the basis for a comparative approach to unravel pathogenicity factors of the human pathogenic amoeba N. fowleri.</title>
        <authorList>
            <person name="Liechti N."/>
            <person name="Schurch N."/>
            <person name="Bruggmann R."/>
            <person name="Wittwer M."/>
        </authorList>
    </citation>
    <scope>NUCLEOTIDE SEQUENCE [LARGE SCALE GENOMIC DNA]</scope>
    <source>
        <strain evidence="3 4">ATCC 30569</strain>
    </source>
</reference>
<dbReference type="InterPro" id="IPR003607">
    <property type="entry name" value="HD/PDEase_dom"/>
</dbReference>
<gene>
    <name evidence="3" type="ORF">C9374_002410</name>
</gene>
<dbReference type="PANTHER" id="PTHR33594">
    <property type="entry name" value="SUPERFAMILY HYDROLASE, PUTATIVE (AFU_ORTHOLOGUE AFUA_1G03035)-RELATED"/>
    <property type="match status" value="1"/>
</dbReference>
<feature type="region of interest" description="Disordered" evidence="1">
    <location>
        <begin position="1159"/>
        <end position="1188"/>
    </location>
</feature>
<evidence type="ECO:0000313" key="3">
    <source>
        <dbReference type="EMBL" id="KAG2386666.1"/>
    </source>
</evidence>
<dbReference type="SUPFAM" id="SSF109604">
    <property type="entry name" value="HD-domain/PDEase-like"/>
    <property type="match status" value="1"/>
</dbReference>
<keyword evidence="4" id="KW-1185">Reference proteome</keyword>
<evidence type="ECO:0000259" key="2">
    <source>
        <dbReference type="SMART" id="SM00471"/>
    </source>
</evidence>
<dbReference type="SMART" id="SM00471">
    <property type="entry name" value="HDc"/>
    <property type="match status" value="1"/>
</dbReference>
<proteinExistence type="predicted"/>
<dbReference type="Proteomes" id="UP000816034">
    <property type="component" value="Unassembled WGS sequence"/>
</dbReference>
<evidence type="ECO:0000313" key="4">
    <source>
        <dbReference type="Proteomes" id="UP000816034"/>
    </source>
</evidence>
<feature type="region of interest" description="Disordered" evidence="1">
    <location>
        <begin position="1302"/>
        <end position="1332"/>
    </location>
</feature>
<feature type="compositionally biased region" description="Low complexity" evidence="1">
    <location>
        <begin position="1088"/>
        <end position="1108"/>
    </location>
</feature>
<dbReference type="RefSeq" id="XP_044550658.1">
    <property type="nucleotide sequence ID" value="XM_044691826.1"/>
</dbReference>
<dbReference type="EMBL" id="PYSW02000015">
    <property type="protein sequence ID" value="KAG2386666.1"/>
    <property type="molecule type" value="Genomic_DNA"/>
</dbReference>
<feature type="domain" description="HD/PDEase" evidence="2">
    <location>
        <begin position="10"/>
        <end position="161"/>
    </location>
</feature>
<feature type="compositionally biased region" description="Low complexity" evidence="1">
    <location>
        <begin position="1069"/>
        <end position="1080"/>
    </location>
</feature>
<accession>A0AA88KMM5</accession>
<name>A0AA88KMM5_NAELO</name>
<feature type="compositionally biased region" description="Low complexity" evidence="1">
    <location>
        <begin position="1304"/>
        <end position="1314"/>
    </location>
</feature>
<feature type="region of interest" description="Disordered" evidence="1">
    <location>
        <begin position="994"/>
        <end position="1108"/>
    </location>
</feature>
<dbReference type="Gene3D" id="1.10.3210.50">
    <property type="match status" value="1"/>
</dbReference>
<evidence type="ECO:0000256" key="1">
    <source>
        <dbReference type="SAM" id="MobiDB-lite"/>
    </source>
</evidence>
<feature type="compositionally biased region" description="Low complexity" evidence="1">
    <location>
        <begin position="1005"/>
        <end position="1035"/>
    </location>
</feature>
<sequence>MVRGVMSQYDASHDFHHVERVVKMAKFIAHKELALPSDVSTLDSAHCTSVAPSILEKLQVIELAAYLHDVHDHKYVEPNQNGTVDKNKAQRAIEEHLSQLLVPEDIIERVQYVVDNISYSKEVKRMKENKEEKDELPIELKVVQDSDRLDAIGVIGAARCLVFSGSKRRAIYIPEEETFISSCHSPIELFQQKLALNPTPTVSATDDSAIQHFYDKLFHLESMMKTTTGKELAKKRVQHMKTFMADLYEELYFENLHQWQPPSLTSPPSCNTNTSISDSLDDLLDESFLILPTTNGCHSLTTSAPNMHIGNHFLNWNNQHNHQPLGAFGGNTNMLKEDISSLVYVYLPRCSLPLLIPRYSIFQTWTEQLTTETTRLALKEMTRAHYHQFVGKQQQPSNDYSDQPLLDLNSLFQHGLISVHTNSLHSNSSTTLTCPSVYLDLGLSNISDSNKIEVEKAFLFAQVVENGLRNETSILNSASFTVNANNLAIHCLINLCVLGSTFRKSKQSVTAASFSASTNQETDQSALDLLIRQALSQCETVNQIIVMRRTIENLQYPLNRGQWITKRTSPQLFHSTKKSILDYIDEKLHRSFFKLYELKGDYLGFLGFSSMNALLQSNALVIDASQKEIQCYKALRQFLLFNGDVIRKLKSLSESSIATNSNSTFASNVLEALLWSTLESTSSVLEQPLLMNNTTNASRELAIYNECMDGRDYTQIPSLSALIEFSLCVLISQLRWNTFLLFDKISLLFRLYNELQLCGIVTHFDFITFYKVIEYRLNEQEACIDRKVRSLKKSPAYGMMSTNMRSGSSQGNDVPGYPSQIHIFYDSDDQNYAHALQEVSSSGVLHRMKELLRFVKEVHSLTAATAHHMDHGQSNSKENRREIEVSFDLALSYDHVMSKLESLLCQQTPHSSGPTTLHNIQTILNQHNELESNQNVSALMNSAPITQIVHQLNLYHDRRKRIQHEQQQKLLELEQQKKKRTRRKKSVVVFEEENGTKACTEGVPSSSSSSSSTMNNFVFSSSSHAQQQQQQASSSKKTVTKGRRKSCTSVSSSGGNMNSFTFIQEDGKSTTSASKSSSSKTAKKRRASVVSATSTATSCSQASSSDHSVTTFSDLNVDQVVPPSAVLNRSQPYMAKQGPPSSSFGVMSTSYSMSASSTFHNSSSSHHGGQNSNMGYSINNSNNHLSTYPNNNNNSNYDFMTKFSQQVLDEGEFSFGDYTAEDPLMLIHAQPQSSHALTSHSSVGHFNSMLEQLGGELDWMNSSTNLCCEESSIQLIENEFSALLDFPLTASTSTACFYNELQQEESSSSASEESSGMKKRKRGEQNDCCQGP</sequence>
<organism evidence="3 4">
    <name type="scientific">Naegleria lovaniensis</name>
    <name type="common">Amoeba</name>
    <dbReference type="NCBI Taxonomy" id="51637"/>
    <lineage>
        <taxon>Eukaryota</taxon>
        <taxon>Discoba</taxon>
        <taxon>Heterolobosea</taxon>
        <taxon>Tetramitia</taxon>
        <taxon>Eutetramitia</taxon>
        <taxon>Vahlkampfiidae</taxon>
        <taxon>Naegleria</taxon>
    </lineage>
</organism>
<protein>
    <recommendedName>
        <fullName evidence="2">HD/PDEase domain-containing protein</fullName>
    </recommendedName>
</protein>
<feature type="compositionally biased region" description="Polar residues" evidence="1">
    <location>
        <begin position="1047"/>
        <end position="1062"/>
    </location>
</feature>
<dbReference type="CDD" id="cd00077">
    <property type="entry name" value="HDc"/>
    <property type="match status" value="1"/>
</dbReference>
<dbReference type="GeneID" id="68094866"/>
<dbReference type="PANTHER" id="PTHR33594:SF1">
    <property type="entry name" value="HD_PDEASE DOMAIN-CONTAINING PROTEIN"/>
    <property type="match status" value="1"/>
</dbReference>